<dbReference type="PANTHER" id="PTHR14239:SF0">
    <property type="entry name" value="F420-DEPENDENT NADP REDUCTASE"/>
    <property type="match status" value="1"/>
</dbReference>
<dbReference type="Pfam" id="PF03807">
    <property type="entry name" value="F420_oxidored"/>
    <property type="match status" value="1"/>
</dbReference>
<reference evidence="3 4" key="1">
    <citation type="submission" date="2019-02" db="EMBL/GenBank/DDBJ databases">
        <title>Investigation of anaerobic lignin degradation for improved lignocellulosic biofuels.</title>
        <authorList>
            <person name="Deangelis K."/>
        </authorList>
    </citation>
    <scope>NUCLEOTIDE SEQUENCE [LARGE SCALE GENOMIC DNA]</scope>
    <source>
        <strain evidence="3 4">159R</strain>
    </source>
</reference>
<proteinExistence type="predicted"/>
<feature type="domain" description="Pyrroline-5-carboxylate reductase catalytic N-terminal" evidence="2">
    <location>
        <begin position="21"/>
        <end position="109"/>
    </location>
</feature>
<dbReference type="GO" id="GO:0005886">
    <property type="term" value="C:plasma membrane"/>
    <property type="evidence" value="ECO:0007669"/>
    <property type="project" value="TreeGrafter"/>
</dbReference>
<protein>
    <recommendedName>
        <fullName evidence="2">Pyrroline-5-carboxylate reductase catalytic N-terminal domain-containing protein</fullName>
    </recommendedName>
</protein>
<gene>
    <name evidence="3" type="ORF">EZJ58_0845</name>
</gene>
<dbReference type="InterPro" id="IPR036291">
    <property type="entry name" value="NAD(P)-bd_dom_sf"/>
</dbReference>
<dbReference type="GO" id="GO:0015677">
    <property type="term" value="P:copper ion import"/>
    <property type="evidence" value="ECO:0007669"/>
    <property type="project" value="TreeGrafter"/>
</dbReference>
<dbReference type="Proteomes" id="UP000294555">
    <property type="component" value="Unassembled WGS sequence"/>
</dbReference>
<evidence type="ECO:0000313" key="4">
    <source>
        <dbReference type="Proteomes" id="UP000294555"/>
    </source>
</evidence>
<evidence type="ECO:0000259" key="2">
    <source>
        <dbReference type="Pfam" id="PF03807"/>
    </source>
</evidence>
<accession>A0A4R1N8A6</accession>
<organism evidence="3 4">
    <name type="scientific">Sodalis ligni</name>
    <dbReference type="NCBI Taxonomy" id="2697027"/>
    <lineage>
        <taxon>Bacteria</taxon>
        <taxon>Pseudomonadati</taxon>
        <taxon>Pseudomonadota</taxon>
        <taxon>Gammaproteobacteria</taxon>
        <taxon>Enterobacterales</taxon>
        <taxon>Bruguierivoracaceae</taxon>
        <taxon>Sodalis</taxon>
    </lineage>
</organism>
<name>A0A4R1N8A6_9GAMM</name>
<dbReference type="InterPro" id="IPR051267">
    <property type="entry name" value="STEAP_metalloreductase"/>
</dbReference>
<evidence type="ECO:0000256" key="1">
    <source>
        <dbReference type="ARBA" id="ARBA00023002"/>
    </source>
</evidence>
<dbReference type="EMBL" id="SJOI01000001">
    <property type="protein sequence ID" value="TCL02809.1"/>
    <property type="molecule type" value="Genomic_DNA"/>
</dbReference>
<keyword evidence="4" id="KW-1185">Reference proteome</keyword>
<evidence type="ECO:0000313" key="3">
    <source>
        <dbReference type="EMBL" id="TCL02809.1"/>
    </source>
</evidence>
<dbReference type="InterPro" id="IPR028939">
    <property type="entry name" value="P5C_Rdtase_cat_N"/>
</dbReference>
<dbReference type="GO" id="GO:0052851">
    <property type="term" value="F:ferric-chelate reductase (NADPH) activity"/>
    <property type="evidence" value="ECO:0007669"/>
    <property type="project" value="TreeGrafter"/>
</dbReference>
<dbReference type="GO" id="GO:0008823">
    <property type="term" value="F:cupric reductase (NADH) activity"/>
    <property type="evidence" value="ECO:0007669"/>
    <property type="project" value="TreeGrafter"/>
</dbReference>
<dbReference type="PANTHER" id="PTHR14239">
    <property type="entry name" value="DUDULIN-RELATED"/>
    <property type="match status" value="1"/>
</dbReference>
<keyword evidence="1" id="KW-0560">Oxidoreductase</keyword>
<comment type="caution">
    <text evidence="3">The sequence shown here is derived from an EMBL/GenBank/DDBJ whole genome shotgun (WGS) entry which is preliminary data.</text>
</comment>
<dbReference type="AlphaFoldDB" id="A0A4R1N8A6"/>
<dbReference type="Gene3D" id="3.40.50.720">
    <property type="entry name" value="NAD(P)-binding Rossmann-like Domain"/>
    <property type="match status" value="1"/>
</dbReference>
<sequence length="217" mass="22548">MPHWAAAAWLRPNKQGILMTYAIIGFGKLGQALAKAFARSGIDVSVATTRDPESFAADAAAIGPTVIPTTLAQAIKADIIFLAVRYESHPEVAKALPTWQGKTIVDVTNAYGVLAEELKGRASAAVVARAFTGGKVVKGFNHLGAPVLGQDPAVHGGKRVVFLASDDDGAAAEIAALAEKLGFAPISLGALAKGGLLVQAREKGWGQLILKDLVKFD</sequence>
<dbReference type="SUPFAM" id="SSF51735">
    <property type="entry name" value="NAD(P)-binding Rossmann-fold domains"/>
    <property type="match status" value="1"/>
</dbReference>